<feature type="transmembrane region" description="Helical" evidence="1">
    <location>
        <begin position="104"/>
        <end position="121"/>
    </location>
</feature>
<feature type="transmembrane region" description="Helical" evidence="1">
    <location>
        <begin position="202"/>
        <end position="218"/>
    </location>
</feature>
<feature type="transmembrane region" description="Helical" evidence="1">
    <location>
        <begin position="272"/>
        <end position="294"/>
    </location>
</feature>
<evidence type="ECO:0000313" key="4">
    <source>
        <dbReference type="Proteomes" id="UP000637628"/>
    </source>
</evidence>
<feature type="transmembrane region" description="Helical" evidence="1">
    <location>
        <begin position="75"/>
        <end position="92"/>
    </location>
</feature>
<keyword evidence="1" id="KW-0472">Membrane</keyword>
<feature type="transmembrane region" description="Helical" evidence="1">
    <location>
        <begin position="247"/>
        <end position="266"/>
    </location>
</feature>
<comment type="caution">
    <text evidence="3">The sequence shown here is derived from an EMBL/GenBank/DDBJ whole genome shotgun (WGS) entry which is preliminary data.</text>
</comment>
<dbReference type="Proteomes" id="UP000637628">
    <property type="component" value="Unassembled WGS sequence"/>
</dbReference>
<dbReference type="InterPro" id="IPR018677">
    <property type="entry name" value="DUF2157"/>
</dbReference>
<organism evidence="3 4">
    <name type="scientific">Paractinoplanes durhamensis</name>
    <dbReference type="NCBI Taxonomy" id="113563"/>
    <lineage>
        <taxon>Bacteria</taxon>
        <taxon>Bacillati</taxon>
        <taxon>Actinomycetota</taxon>
        <taxon>Actinomycetes</taxon>
        <taxon>Micromonosporales</taxon>
        <taxon>Micromonosporaceae</taxon>
        <taxon>Paractinoplanes</taxon>
    </lineage>
</organism>
<keyword evidence="1" id="KW-1133">Transmembrane helix</keyword>
<sequence length="309" mass="31257">MERLDAALDRLVERGVLSVAQAGAVRQEYAGLARPQGLRRQLGEIAGYLGASFVVGALLLFLSEQWEALGQAGRVSILAAMAVVLAGAGVVVRPRAADSVRRRLSSTLLTGAGLATGAAVFAGFDNAPAATASGLAVVVAGYLLARSALGQLAAAVGAFATVASVLSDLHVEEIAVLGAGALVLGLGWVWLGWRRLVAEHRFALAIAVTFGLVGAQLVMDGASYLGYALTAIVAAACFTAYARLREWVVLAGGVIGATLVVPEFLYDVTSGSLGVSGVMLAAGVTLLAGSLVGLRLRKSDAVSTSGTAG</sequence>
<keyword evidence="4" id="KW-1185">Reference proteome</keyword>
<gene>
    <name evidence="3" type="ORF">Adu01nite_34360</name>
</gene>
<feature type="domain" description="DUF2157" evidence="2">
    <location>
        <begin position="10"/>
        <end position="121"/>
    </location>
</feature>
<name>A0ABQ3YWW8_9ACTN</name>
<reference evidence="3 4" key="1">
    <citation type="submission" date="2021-01" db="EMBL/GenBank/DDBJ databases">
        <title>Whole genome shotgun sequence of Actinoplanes durhamensis NBRC 14914.</title>
        <authorList>
            <person name="Komaki H."/>
            <person name="Tamura T."/>
        </authorList>
    </citation>
    <scope>NUCLEOTIDE SEQUENCE [LARGE SCALE GENOMIC DNA]</scope>
    <source>
        <strain evidence="3 4">NBRC 14914</strain>
    </source>
</reference>
<protein>
    <recommendedName>
        <fullName evidence="2">DUF2157 domain-containing protein</fullName>
    </recommendedName>
</protein>
<evidence type="ECO:0000313" key="3">
    <source>
        <dbReference type="EMBL" id="GIE02086.1"/>
    </source>
</evidence>
<feature type="transmembrane region" description="Helical" evidence="1">
    <location>
        <begin position="45"/>
        <end position="63"/>
    </location>
</feature>
<feature type="transmembrane region" description="Helical" evidence="1">
    <location>
        <begin position="224"/>
        <end position="242"/>
    </location>
</feature>
<evidence type="ECO:0000259" key="2">
    <source>
        <dbReference type="Pfam" id="PF09925"/>
    </source>
</evidence>
<dbReference type="RefSeq" id="WP_203727852.1">
    <property type="nucleotide sequence ID" value="NZ_BAAATX010000001.1"/>
</dbReference>
<dbReference type="Pfam" id="PF09925">
    <property type="entry name" value="DUF2157"/>
    <property type="match status" value="1"/>
</dbReference>
<proteinExistence type="predicted"/>
<evidence type="ECO:0000256" key="1">
    <source>
        <dbReference type="SAM" id="Phobius"/>
    </source>
</evidence>
<feature type="transmembrane region" description="Helical" evidence="1">
    <location>
        <begin position="175"/>
        <end position="193"/>
    </location>
</feature>
<accession>A0ABQ3YWW8</accession>
<dbReference type="EMBL" id="BOML01000029">
    <property type="protein sequence ID" value="GIE02086.1"/>
    <property type="molecule type" value="Genomic_DNA"/>
</dbReference>
<keyword evidence="1" id="KW-0812">Transmembrane</keyword>